<keyword evidence="12 15" id="KW-0503">Monooxygenase</keyword>
<dbReference type="AlphaFoldDB" id="A0AAV4W9D4"/>
<protein>
    <submittedName>
        <fullName evidence="17">Cytochrome P450 2E1</fullName>
    </submittedName>
</protein>
<evidence type="ECO:0000256" key="6">
    <source>
        <dbReference type="ARBA" id="ARBA00022617"/>
    </source>
</evidence>
<feature type="binding site" description="axial binding residue" evidence="14">
    <location>
        <position position="626"/>
    </location>
    <ligand>
        <name>heme</name>
        <dbReference type="ChEBI" id="CHEBI:30413"/>
    </ligand>
    <ligandPart>
        <name>Fe</name>
        <dbReference type="ChEBI" id="CHEBI:18248"/>
    </ligandPart>
</feature>
<dbReference type="InterPro" id="IPR002083">
    <property type="entry name" value="MATH/TRAF_dom"/>
</dbReference>
<evidence type="ECO:0000259" key="16">
    <source>
        <dbReference type="PROSITE" id="PS50144"/>
    </source>
</evidence>
<evidence type="ECO:0000313" key="17">
    <source>
        <dbReference type="EMBL" id="GIY79342.1"/>
    </source>
</evidence>
<dbReference type="InterPro" id="IPR001128">
    <property type="entry name" value="Cyt_P450"/>
</dbReference>
<keyword evidence="8" id="KW-0256">Endoplasmic reticulum</keyword>
<evidence type="ECO:0000256" key="7">
    <source>
        <dbReference type="ARBA" id="ARBA00022723"/>
    </source>
</evidence>
<dbReference type="InterPro" id="IPR050182">
    <property type="entry name" value="Cytochrome_P450_fam2"/>
</dbReference>
<comment type="caution">
    <text evidence="17">The sequence shown here is derived from an EMBL/GenBank/DDBJ whole genome shotgun (WGS) entry which is preliminary data.</text>
</comment>
<dbReference type="GO" id="GO:0020037">
    <property type="term" value="F:heme binding"/>
    <property type="evidence" value="ECO:0007669"/>
    <property type="project" value="InterPro"/>
</dbReference>
<dbReference type="GO" id="GO:0016712">
    <property type="term" value="F:oxidoreductase activity, acting on paired donors, with incorporation or reduction of molecular oxygen, reduced flavin or flavoprotein as one donor, and incorporation of one atom of oxygen"/>
    <property type="evidence" value="ECO:0007669"/>
    <property type="project" value="TreeGrafter"/>
</dbReference>
<dbReference type="InterPro" id="IPR008974">
    <property type="entry name" value="TRAF-like"/>
</dbReference>
<keyword evidence="7 14" id="KW-0479">Metal-binding</keyword>
<dbReference type="PROSITE" id="PS00086">
    <property type="entry name" value="CYTOCHROME_P450"/>
    <property type="match status" value="1"/>
</dbReference>
<dbReference type="GO" id="GO:0005789">
    <property type="term" value="C:endoplasmic reticulum membrane"/>
    <property type="evidence" value="ECO:0007669"/>
    <property type="project" value="UniProtKB-SubCell"/>
</dbReference>
<keyword evidence="9" id="KW-0492">Microsome</keyword>
<dbReference type="Pfam" id="PF00067">
    <property type="entry name" value="p450"/>
    <property type="match status" value="1"/>
</dbReference>
<evidence type="ECO:0000256" key="2">
    <source>
        <dbReference type="ARBA" id="ARBA00003690"/>
    </source>
</evidence>
<proteinExistence type="inferred from homology"/>
<evidence type="ECO:0000256" key="10">
    <source>
        <dbReference type="ARBA" id="ARBA00023002"/>
    </source>
</evidence>
<dbReference type="GO" id="GO:0005506">
    <property type="term" value="F:iron ion binding"/>
    <property type="evidence" value="ECO:0007669"/>
    <property type="project" value="InterPro"/>
</dbReference>
<name>A0AAV4W9D4_9ARAC</name>
<evidence type="ECO:0000313" key="18">
    <source>
        <dbReference type="Proteomes" id="UP001054837"/>
    </source>
</evidence>
<keyword evidence="6 14" id="KW-0349">Heme</keyword>
<dbReference type="Gene3D" id="1.10.630.10">
    <property type="entry name" value="Cytochrome P450"/>
    <property type="match status" value="1"/>
</dbReference>
<dbReference type="PRINTS" id="PR00463">
    <property type="entry name" value="EP450I"/>
</dbReference>
<evidence type="ECO:0000256" key="5">
    <source>
        <dbReference type="ARBA" id="ARBA00010617"/>
    </source>
</evidence>
<keyword evidence="10 15" id="KW-0560">Oxidoreductase</keyword>
<keyword evidence="11 14" id="KW-0408">Iron</keyword>
<comment type="similarity">
    <text evidence="5 15">Belongs to the cytochrome P450 family.</text>
</comment>
<reference evidence="17 18" key="1">
    <citation type="submission" date="2021-06" db="EMBL/GenBank/DDBJ databases">
        <title>Caerostris darwini draft genome.</title>
        <authorList>
            <person name="Kono N."/>
            <person name="Arakawa K."/>
        </authorList>
    </citation>
    <scope>NUCLEOTIDE SEQUENCE [LARGE SCALE GENOMIC DNA]</scope>
</reference>
<sequence length="680" mass="78819">MTCTIEDGRKVFIITWSIKDIFYFKHTTLYTVNFYPNSKDNISWYLELDLTGNNKNSVSFYIWTTEENDTTEKDFELSMIAADGSPLIARKETKCLFTNKKRGFSNFESRNEIFEHRKEEFLRNDALTLRCKIWDSEMTENVHFLCSTYPNIYRANFVWTLKEFSTLTPQDEKTTSVKIATSSHPLIDMKLSLMGPEGEEKIRINLINSEGSYVEYCSCSLSALDISGRAIESVKKEFFVEDDEDGNEGIIELPPFLSKRILMEQKDQYLPKDTLSLACEFSCYCGNETDISEGFVSMNGDEWHDQRRFTMHTMRDLGLGKGLWETMIQADAAEYVKKMKKENGKPVIFVEPLALSQIANSLSLLFGRHLDQDQESDMQDILQIRSFTKKMMEKTSGVDVGITLPWVVKIVEFFNLFGFKEFVTQMQNLGEIFQREVDKRMNSKEEHTSSDFIGCYLQEMEKREQDSKPHTFTRINLQGNLFVMFLSGQDSTLASVSWLLLLMAKHPEVQQKVCDEIDRVIGRDGTVYFSEKGNLPYTTATVFEMMRYISLSPLFPNRYVLDSFEFHGYTIPKGSHVICNNWAISHDPRYFKDPMTFNPERFLVENGTKFEKVKGYGPFSFGKRNCPGEGIAMMTMYLYFVSIMQKFYVRPKDDQPPDMKPVFLSGGLMPKVQPLRFIER</sequence>
<comment type="subcellular location">
    <subcellularLocation>
        <location evidence="4">Endoplasmic reticulum membrane</location>
        <topology evidence="4">Peripheral membrane protein</topology>
    </subcellularLocation>
    <subcellularLocation>
        <location evidence="3">Microsome membrane</location>
        <topology evidence="3">Peripheral membrane protein</topology>
    </subcellularLocation>
</comment>
<keyword evidence="18" id="KW-1185">Reference proteome</keyword>
<dbReference type="InterPro" id="IPR002401">
    <property type="entry name" value="Cyt_P450_E_grp-I"/>
</dbReference>
<evidence type="ECO:0000256" key="14">
    <source>
        <dbReference type="PIRSR" id="PIRSR602401-1"/>
    </source>
</evidence>
<dbReference type="FunFam" id="1.10.630.10:FF:000238">
    <property type="entry name" value="Cytochrome P450 2A6"/>
    <property type="match status" value="1"/>
</dbReference>
<feature type="domain" description="MATH" evidence="16">
    <location>
        <begin position="11"/>
        <end position="133"/>
    </location>
</feature>
<evidence type="ECO:0000256" key="1">
    <source>
        <dbReference type="ARBA" id="ARBA00001971"/>
    </source>
</evidence>
<evidence type="ECO:0000256" key="12">
    <source>
        <dbReference type="ARBA" id="ARBA00023033"/>
    </source>
</evidence>
<dbReference type="EMBL" id="BPLQ01014384">
    <property type="protein sequence ID" value="GIY79342.1"/>
    <property type="molecule type" value="Genomic_DNA"/>
</dbReference>
<evidence type="ECO:0000256" key="13">
    <source>
        <dbReference type="ARBA" id="ARBA00023136"/>
    </source>
</evidence>
<dbReference type="PANTHER" id="PTHR24300:SF375">
    <property type="entry name" value="CYTOCHROME P450 FAMILY"/>
    <property type="match status" value="1"/>
</dbReference>
<comment type="cofactor">
    <cofactor evidence="1 14">
        <name>heme</name>
        <dbReference type="ChEBI" id="CHEBI:30413"/>
    </cofactor>
</comment>
<dbReference type="GO" id="GO:0006805">
    <property type="term" value="P:xenobiotic metabolic process"/>
    <property type="evidence" value="ECO:0007669"/>
    <property type="project" value="TreeGrafter"/>
</dbReference>
<dbReference type="SUPFAM" id="SSF49599">
    <property type="entry name" value="TRAF domain-like"/>
    <property type="match status" value="1"/>
</dbReference>
<evidence type="ECO:0000256" key="11">
    <source>
        <dbReference type="ARBA" id="ARBA00023004"/>
    </source>
</evidence>
<dbReference type="Gene3D" id="2.60.210.10">
    <property type="entry name" value="Apoptosis, Tumor Necrosis Factor Receptor Associated Protein 2, Chain A"/>
    <property type="match status" value="1"/>
</dbReference>
<dbReference type="SUPFAM" id="SSF48264">
    <property type="entry name" value="Cytochrome P450"/>
    <property type="match status" value="1"/>
</dbReference>
<gene>
    <name evidence="17" type="primary">CYP2E1</name>
    <name evidence="17" type="ORF">CDAR_552941</name>
</gene>
<dbReference type="PRINTS" id="PR00385">
    <property type="entry name" value="P450"/>
</dbReference>
<evidence type="ECO:0000256" key="3">
    <source>
        <dbReference type="ARBA" id="ARBA00004174"/>
    </source>
</evidence>
<dbReference type="PROSITE" id="PS50144">
    <property type="entry name" value="MATH"/>
    <property type="match status" value="1"/>
</dbReference>
<dbReference type="InterPro" id="IPR036396">
    <property type="entry name" value="Cyt_P450_sf"/>
</dbReference>
<organism evidence="17 18">
    <name type="scientific">Caerostris darwini</name>
    <dbReference type="NCBI Taxonomy" id="1538125"/>
    <lineage>
        <taxon>Eukaryota</taxon>
        <taxon>Metazoa</taxon>
        <taxon>Ecdysozoa</taxon>
        <taxon>Arthropoda</taxon>
        <taxon>Chelicerata</taxon>
        <taxon>Arachnida</taxon>
        <taxon>Araneae</taxon>
        <taxon>Araneomorphae</taxon>
        <taxon>Entelegynae</taxon>
        <taxon>Araneoidea</taxon>
        <taxon>Araneidae</taxon>
        <taxon>Caerostris</taxon>
    </lineage>
</organism>
<dbReference type="Proteomes" id="UP001054837">
    <property type="component" value="Unassembled WGS sequence"/>
</dbReference>
<evidence type="ECO:0000256" key="4">
    <source>
        <dbReference type="ARBA" id="ARBA00004406"/>
    </source>
</evidence>
<evidence type="ECO:0000256" key="9">
    <source>
        <dbReference type="ARBA" id="ARBA00022848"/>
    </source>
</evidence>
<evidence type="ECO:0000256" key="8">
    <source>
        <dbReference type="ARBA" id="ARBA00022824"/>
    </source>
</evidence>
<keyword evidence="13" id="KW-0472">Membrane</keyword>
<dbReference type="GO" id="GO:0006082">
    <property type="term" value="P:organic acid metabolic process"/>
    <property type="evidence" value="ECO:0007669"/>
    <property type="project" value="TreeGrafter"/>
</dbReference>
<dbReference type="PANTHER" id="PTHR24300">
    <property type="entry name" value="CYTOCHROME P450 508A4-RELATED"/>
    <property type="match status" value="1"/>
</dbReference>
<accession>A0AAV4W9D4</accession>
<dbReference type="InterPro" id="IPR017972">
    <property type="entry name" value="Cyt_P450_CS"/>
</dbReference>
<evidence type="ECO:0000256" key="15">
    <source>
        <dbReference type="RuleBase" id="RU000461"/>
    </source>
</evidence>
<comment type="function">
    <text evidence="2">May be involved in the metabolism of insect hormones and in the breakdown of synthetic insecticides.</text>
</comment>